<reference evidence="2 4" key="2">
    <citation type="submission" date="2020-08" db="EMBL/GenBank/DDBJ databases">
        <title>Genomic Encyclopedia of Type Strains, Phase III (KMG-III): the genomes of soil and plant-associated and newly described type strains.</title>
        <authorList>
            <person name="Whitman W."/>
        </authorList>
    </citation>
    <scope>NUCLEOTIDE SEQUENCE [LARGE SCALE GENOMIC DNA]</scope>
    <source>
        <strain evidence="2 4">CECT 8088</strain>
    </source>
</reference>
<dbReference type="EMBL" id="JABXXQ010000032">
    <property type="protein sequence ID" value="NVN29382.1"/>
    <property type="molecule type" value="Genomic_DNA"/>
</dbReference>
<name>A0A839UW48_9PROT</name>
<dbReference type="InterPro" id="IPR029052">
    <property type="entry name" value="Metallo-depent_PP-like"/>
</dbReference>
<dbReference type="PANTHER" id="PTHR37844">
    <property type="entry name" value="SER/THR PROTEIN PHOSPHATASE SUPERFAMILY (AFU_ORTHOLOGUE AFUA_1G14840)"/>
    <property type="match status" value="1"/>
</dbReference>
<dbReference type="RefSeq" id="WP_176622102.1">
    <property type="nucleotide sequence ID" value="NZ_JABXXQ010000032.1"/>
</dbReference>
<gene>
    <name evidence="2" type="ORF">FHR90_000418</name>
    <name evidence="3" type="ORF">HUK83_03380</name>
</gene>
<organism evidence="2 4">
    <name type="scientific">Endobacter medicaginis</name>
    <dbReference type="NCBI Taxonomy" id="1181271"/>
    <lineage>
        <taxon>Bacteria</taxon>
        <taxon>Pseudomonadati</taxon>
        <taxon>Pseudomonadota</taxon>
        <taxon>Alphaproteobacteria</taxon>
        <taxon>Acetobacterales</taxon>
        <taxon>Acetobacteraceae</taxon>
        <taxon>Endobacter</taxon>
    </lineage>
</organism>
<dbReference type="Proteomes" id="UP000557688">
    <property type="component" value="Unassembled WGS sequence"/>
</dbReference>
<evidence type="ECO:0000313" key="2">
    <source>
        <dbReference type="EMBL" id="MBB3172604.1"/>
    </source>
</evidence>
<dbReference type="GO" id="GO:0016787">
    <property type="term" value="F:hydrolase activity"/>
    <property type="evidence" value="ECO:0007669"/>
    <property type="project" value="InterPro"/>
</dbReference>
<protein>
    <submittedName>
        <fullName evidence="3">Metallophosphoesterase</fullName>
    </submittedName>
    <submittedName>
        <fullName evidence="2">Putative phosphodiesterase</fullName>
    </submittedName>
</protein>
<dbReference type="InterPro" id="IPR004843">
    <property type="entry name" value="Calcineurin-like_PHP"/>
</dbReference>
<evidence type="ECO:0000313" key="4">
    <source>
        <dbReference type="Proteomes" id="UP000557688"/>
    </source>
</evidence>
<dbReference type="AlphaFoldDB" id="A0A839UW48"/>
<dbReference type="SUPFAM" id="SSF56300">
    <property type="entry name" value="Metallo-dependent phosphatases"/>
    <property type="match status" value="1"/>
</dbReference>
<dbReference type="Proteomes" id="UP000565205">
    <property type="component" value="Unassembled WGS sequence"/>
</dbReference>
<comment type="caution">
    <text evidence="2">The sequence shown here is derived from an EMBL/GenBank/DDBJ whole genome shotgun (WGS) entry which is preliminary data.</text>
</comment>
<reference evidence="3 5" key="1">
    <citation type="submission" date="2020-06" db="EMBL/GenBank/DDBJ databases">
        <title>Description of novel acetic acid bacteria.</title>
        <authorList>
            <person name="Sombolestani A."/>
        </authorList>
    </citation>
    <scope>NUCLEOTIDE SEQUENCE [LARGE SCALE GENOMIC DNA]</scope>
    <source>
        <strain evidence="3 5">LMG 26838</strain>
    </source>
</reference>
<evidence type="ECO:0000259" key="1">
    <source>
        <dbReference type="Pfam" id="PF00149"/>
    </source>
</evidence>
<evidence type="ECO:0000313" key="5">
    <source>
        <dbReference type="Proteomes" id="UP000565205"/>
    </source>
</evidence>
<feature type="domain" description="Calcineurin-like phosphoesterase" evidence="1">
    <location>
        <begin position="10"/>
        <end position="236"/>
    </location>
</feature>
<evidence type="ECO:0000313" key="3">
    <source>
        <dbReference type="EMBL" id="NVN29382.1"/>
    </source>
</evidence>
<sequence length="293" mass="32491">MLPKPIIVQVTSDLHLEFSPSHRGFEDNQSWADIVLLAGDTDKAGMAVAQARRLFASPDIVVIGGNHEHYSTKKSIDDGIAQMRRQADELSTPESRIHVLEDEAIVVPVRGTDVRVVGATLWTDFAIFGNPRVDAGIVERSLNDFRLIRRADRVDWRDRLTPGETARRHAHSRQFIESQLRTPHAGPTVVLTHHQPSLRCVARQYLRDPVTAGFASNLDDVIALQPAMWVSGHTHVSHQVRDPGGCLLLGNPAGYEMRGRTLENPDFNPHLAVELTLDPDTGSWRAQVPNSGI</sequence>
<dbReference type="Gene3D" id="3.60.21.10">
    <property type="match status" value="1"/>
</dbReference>
<dbReference type="Pfam" id="PF00149">
    <property type="entry name" value="Metallophos"/>
    <property type="match status" value="1"/>
</dbReference>
<dbReference type="PANTHER" id="PTHR37844:SF2">
    <property type="entry name" value="SER_THR PROTEIN PHOSPHATASE SUPERFAMILY (AFU_ORTHOLOGUE AFUA_1G14840)"/>
    <property type="match status" value="1"/>
</dbReference>
<accession>A0A839UW48</accession>
<keyword evidence="4" id="KW-1185">Reference proteome</keyword>
<proteinExistence type="predicted"/>
<dbReference type="EMBL" id="JACHXV010000002">
    <property type="protein sequence ID" value="MBB3172604.1"/>
    <property type="molecule type" value="Genomic_DNA"/>
</dbReference>